<reference evidence="1" key="1">
    <citation type="submission" date="2018-05" db="EMBL/GenBank/DDBJ databases">
        <authorList>
            <person name="Lanie J.A."/>
            <person name="Ng W.-L."/>
            <person name="Kazmierczak K.M."/>
            <person name="Andrzejewski T.M."/>
            <person name="Davidsen T.M."/>
            <person name="Wayne K.J."/>
            <person name="Tettelin H."/>
            <person name="Glass J.I."/>
            <person name="Rusch D."/>
            <person name="Podicherti R."/>
            <person name="Tsui H.-C.T."/>
            <person name="Winkler M.E."/>
        </authorList>
    </citation>
    <scope>NUCLEOTIDE SEQUENCE</scope>
</reference>
<dbReference type="AlphaFoldDB" id="A0A381X8A0"/>
<gene>
    <name evidence="1" type="ORF">METZ01_LOCUS113626</name>
</gene>
<evidence type="ECO:0000313" key="1">
    <source>
        <dbReference type="EMBL" id="SVA60772.1"/>
    </source>
</evidence>
<proteinExistence type="predicted"/>
<accession>A0A381X8A0</accession>
<sequence length="27" mass="3165">MSHIGNNADQQKYPVWWSSYLNLIALD</sequence>
<name>A0A381X8A0_9ZZZZ</name>
<organism evidence="1">
    <name type="scientific">marine metagenome</name>
    <dbReference type="NCBI Taxonomy" id="408172"/>
    <lineage>
        <taxon>unclassified sequences</taxon>
        <taxon>metagenomes</taxon>
        <taxon>ecological metagenomes</taxon>
    </lineage>
</organism>
<protein>
    <submittedName>
        <fullName evidence="1">Uncharacterized protein</fullName>
    </submittedName>
</protein>
<dbReference type="EMBL" id="UINC01014202">
    <property type="protein sequence ID" value="SVA60772.1"/>
    <property type="molecule type" value="Genomic_DNA"/>
</dbReference>